<evidence type="ECO:0000313" key="1">
    <source>
        <dbReference type="EnsemblMetazoa" id="Aqu2.1.08863_001"/>
    </source>
</evidence>
<accession>A0A1X7T3P3</accession>
<organism evidence="1">
    <name type="scientific">Amphimedon queenslandica</name>
    <name type="common">Sponge</name>
    <dbReference type="NCBI Taxonomy" id="400682"/>
    <lineage>
        <taxon>Eukaryota</taxon>
        <taxon>Metazoa</taxon>
        <taxon>Porifera</taxon>
        <taxon>Demospongiae</taxon>
        <taxon>Heteroscleromorpha</taxon>
        <taxon>Haplosclerida</taxon>
        <taxon>Niphatidae</taxon>
        <taxon>Amphimedon</taxon>
    </lineage>
</organism>
<reference evidence="1" key="1">
    <citation type="submission" date="2017-05" db="UniProtKB">
        <authorList>
            <consortium name="EnsemblMetazoa"/>
        </authorList>
    </citation>
    <scope>IDENTIFICATION</scope>
</reference>
<dbReference type="InParanoid" id="A0A1X7T3P3"/>
<dbReference type="AlphaFoldDB" id="A0A1X7T3P3"/>
<dbReference type="EnsemblMetazoa" id="Aqu2.1.08863_001">
    <property type="protein sequence ID" value="Aqu2.1.08863_001"/>
    <property type="gene ID" value="Aqu2.1.08863"/>
</dbReference>
<name>A0A1X7T3P3_AMPQE</name>
<protein>
    <submittedName>
        <fullName evidence="1">Uncharacterized protein</fullName>
    </submittedName>
</protein>
<proteinExistence type="predicted"/>
<sequence length="20" mass="2313">MQSTLEFSLFVASTDYKTLM</sequence>